<gene>
    <name evidence="2" type="ORF">SAMN05421757_108118</name>
</gene>
<reference evidence="2 3" key="1">
    <citation type="submission" date="2017-06" db="EMBL/GenBank/DDBJ databases">
        <authorList>
            <person name="Kim H.J."/>
            <person name="Triplett B.A."/>
        </authorList>
    </citation>
    <scope>NUCLEOTIDE SEQUENCE [LARGE SCALE GENOMIC DNA]</scope>
    <source>
        <strain evidence="2 3">DSM 29339</strain>
    </source>
</reference>
<keyword evidence="3" id="KW-1185">Reference proteome</keyword>
<dbReference type="Proteomes" id="UP000198426">
    <property type="component" value="Unassembled WGS sequence"/>
</dbReference>
<evidence type="ECO:0000313" key="3">
    <source>
        <dbReference type="Proteomes" id="UP000198426"/>
    </source>
</evidence>
<feature type="signal peptide" evidence="1">
    <location>
        <begin position="1"/>
        <end position="34"/>
    </location>
</feature>
<protein>
    <recommendedName>
        <fullName evidence="4">DUF3500 domain-containing protein</fullName>
    </recommendedName>
</protein>
<dbReference type="OrthoDB" id="581140at2"/>
<dbReference type="Pfam" id="PF12006">
    <property type="entry name" value="DUF3500"/>
    <property type="match status" value="1"/>
</dbReference>
<evidence type="ECO:0000313" key="2">
    <source>
        <dbReference type="EMBL" id="SNT23049.1"/>
    </source>
</evidence>
<evidence type="ECO:0008006" key="4">
    <source>
        <dbReference type="Google" id="ProtNLM"/>
    </source>
</evidence>
<dbReference type="PANTHER" id="PTHR37489">
    <property type="entry name" value="DUF3500 DOMAIN-CONTAINING PROTEIN"/>
    <property type="match status" value="1"/>
</dbReference>
<dbReference type="PANTHER" id="PTHR37489:SF1">
    <property type="entry name" value="DUF3500 DOMAIN-CONTAINING PROTEIN"/>
    <property type="match status" value="1"/>
</dbReference>
<accession>A0A239KZZ2</accession>
<proteinExistence type="predicted"/>
<name>A0A239KZZ2_9RHOB</name>
<dbReference type="EMBL" id="FZOY01000008">
    <property type="protein sequence ID" value="SNT23049.1"/>
    <property type="molecule type" value="Genomic_DNA"/>
</dbReference>
<organism evidence="2 3">
    <name type="scientific">Tropicimonas sediminicola</name>
    <dbReference type="NCBI Taxonomy" id="1031541"/>
    <lineage>
        <taxon>Bacteria</taxon>
        <taxon>Pseudomonadati</taxon>
        <taxon>Pseudomonadota</taxon>
        <taxon>Alphaproteobacteria</taxon>
        <taxon>Rhodobacterales</taxon>
        <taxon>Roseobacteraceae</taxon>
        <taxon>Tropicimonas</taxon>
    </lineage>
</organism>
<evidence type="ECO:0000256" key="1">
    <source>
        <dbReference type="SAM" id="SignalP"/>
    </source>
</evidence>
<feature type="chain" id="PRO_5012150482" description="DUF3500 domain-containing protein" evidence="1">
    <location>
        <begin position="35"/>
        <end position="407"/>
    </location>
</feature>
<keyword evidence="1" id="KW-0732">Signal</keyword>
<dbReference type="AlphaFoldDB" id="A0A239KZZ2"/>
<dbReference type="InterPro" id="IPR021889">
    <property type="entry name" value="DUF3500"/>
</dbReference>
<sequence length="407" mass="44267">MAAPPPLEKLLNIPARIIRSTALVLSLTALAAHAQSGPPPGGDGARLSAEQVAEDPFVGITTDGTVVPDLYPLTVTGLSTDAVRDAASAFIASLTDEQRDAALYDVDALEWRLWSNVDDYDREGVSLDEMTDAQKSAAFAMLDAVLSDQGMTEVRDAMQLNRTLGELTGELDRFNKNLYWFTMMGTPDAETPWGFQIDGHHIAINFLVVGDQLSITPAFLGAEPTIAPEGTSDAGLSILQTKQNLGLAFAQSLDEAQLDQAVISPEKVSDDMIAAAFSDNVEIPYAGLNAAEMTEEQREDLMGVIAAYANDMEEGHAEAWLDHIATHLDETWFAWIGGTADDAVFYYRIQSPVVLIEFDHQTHKPLANVEGYPRDVPVRTHAHSIVRTPNGNDYGKDWLAEHLATHH</sequence>